<dbReference type="AlphaFoldDB" id="A0A3N7HLR3"/>
<evidence type="ECO:0000313" key="2">
    <source>
        <dbReference type="Proteomes" id="UP000267464"/>
    </source>
</evidence>
<comment type="caution">
    <text evidence="1">The sequence shown here is derived from an EMBL/GenBank/DDBJ whole genome shotgun (WGS) entry which is preliminary data.</text>
</comment>
<protein>
    <submittedName>
        <fullName evidence="1">Antibiotic biosynthesis monooxygenase</fullName>
    </submittedName>
</protein>
<keyword evidence="1" id="KW-0503">Monooxygenase</keyword>
<gene>
    <name evidence="1" type="ORF">DZC73_18155</name>
</gene>
<organism evidence="1 2">
    <name type="scientific">Piscinibacter terrae</name>
    <dbReference type="NCBI Taxonomy" id="2496871"/>
    <lineage>
        <taxon>Bacteria</taxon>
        <taxon>Pseudomonadati</taxon>
        <taxon>Pseudomonadota</taxon>
        <taxon>Betaproteobacteria</taxon>
        <taxon>Burkholderiales</taxon>
        <taxon>Sphaerotilaceae</taxon>
        <taxon>Piscinibacter</taxon>
    </lineage>
</organism>
<proteinExistence type="predicted"/>
<dbReference type="GO" id="GO:0004497">
    <property type="term" value="F:monooxygenase activity"/>
    <property type="evidence" value="ECO:0007669"/>
    <property type="project" value="UniProtKB-KW"/>
</dbReference>
<accession>A0A3N7HLR3</accession>
<dbReference type="SUPFAM" id="SSF54909">
    <property type="entry name" value="Dimeric alpha+beta barrel"/>
    <property type="match status" value="1"/>
</dbReference>
<reference evidence="1 2" key="2">
    <citation type="submission" date="2018-12" db="EMBL/GenBank/DDBJ databases">
        <title>Rhizobacter gummiphilus sp. nov., a rubber-degrading bacterium isolated from the soil of a botanical garden in Japan.</title>
        <authorList>
            <person name="Shunsuke S.S."/>
        </authorList>
    </citation>
    <scope>NUCLEOTIDE SEQUENCE [LARGE SCALE GENOMIC DNA]</scope>
    <source>
        <strain evidence="1 2">S-16</strain>
    </source>
</reference>
<sequence length="105" mass="11859">MTSTYRIDKFIVPEAAMAQFMPRVHHVDRLLGELPGCRRNLVLTQTGGTGVFNVVTIVEWESDEAIRHARSTMQAHYEREGFDTEAFMRQLGVEADLALYAETSA</sequence>
<keyword evidence="1" id="KW-0560">Oxidoreductase</keyword>
<reference evidence="1 2" key="1">
    <citation type="submission" date="2018-08" db="EMBL/GenBank/DDBJ databases">
        <authorList>
            <person name="Khan S.A."/>
            <person name="Jeon C.O."/>
            <person name="Chun B.H."/>
            <person name="Jeong S.E."/>
        </authorList>
    </citation>
    <scope>NUCLEOTIDE SEQUENCE [LARGE SCALE GENOMIC DNA]</scope>
    <source>
        <strain evidence="1 2">S-16</strain>
    </source>
</reference>
<dbReference type="InterPro" id="IPR011008">
    <property type="entry name" value="Dimeric_a/b-barrel"/>
</dbReference>
<dbReference type="EMBL" id="QUSW01000005">
    <property type="protein sequence ID" value="RQP23050.1"/>
    <property type="molecule type" value="Genomic_DNA"/>
</dbReference>
<dbReference type="RefSeq" id="WP_124541794.1">
    <property type="nucleotide sequence ID" value="NZ_QUSW01000005.1"/>
</dbReference>
<name>A0A3N7HLR3_9BURK</name>
<keyword evidence="2" id="KW-1185">Reference proteome</keyword>
<evidence type="ECO:0000313" key="1">
    <source>
        <dbReference type="EMBL" id="RQP23050.1"/>
    </source>
</evidence>
<dbReference type="Gene3D" id="3.30.70.100">
    <property type="match status" value="1"/>
</dbReference>
<dbReference type="OrthoDB" id="4476670at2"/>
<dbReference type="Proteomes" id="UP000267464">
    <property type="component" value="Unassembled WGS sequence"/>
</dbReference>